<comment type="caution">
    <text evidence="7">The sequence shown here is derived from an EMBL/GenBank/DDBJ whole genome shotgun (WGS) entry which is preliminary data.</text>
</comment>
<comment type="subunit">
    <text evidence="5">Part of the 50S ribosomal subunit.</text>
</comment>
<reference evidence="7 8" key="1">
    <citation type="journal article" date="2016" name="Nat. Commun.">
        <title>Thousands of microbial genomes shed light on interconnected biogeochemical processes in an aquifer system.</title>
        <authorList>
            <person name="Anantharaman K."/>
            <person name="Brown C.T."/>
            <person name="Hug L.A."/>
            <person name="Sharon I."/>
            <person name="Castelle C.J."/>
            <person name="Probst A.J."/>
            <person name="Thomas B.C."/>
            <person name="Singh A."/>
            <person name="Wilkins M.J."/>
            <person name="Karaoz U."/>
            <person name="Brodie E.L."/>
            <person name="Williams K.H."/>
            <person name="Hubbard S.S."/>
            <person name="Banfield J.F."/>
        </authorList>
    </citation>
    <scope>NUCLEOTIDE SEQUENCE [LARGE SCALE GENOMIC DNA]</scope>
</reference>
<dbReference type="PANTHER" id="PTHR10746:SF6">
    <property type="entry name" value="LARGE RIBOSOMAL SUBUNIT PROTEIN UL4M"/>
    <property type="match status" value="1"/>
</dbReference>
<keyword evidence="2 5" id="KW-0689">Ribosomal protein</keyword>
<evidence type="ECO:0000256" key="6">
    <source>
        <dbReference type="SAM" id="MobiDB-lite"/>
    </source>
</evidence>
<keyword evidence="3 5" id="KW-0687">Ribonucleoprotein</keyword>
<dbReference type="GO" id="GO:1990904">
    <property type="term" value="C:ribonucleoprotein complex"/>
    <property type="evidence" value="ECO:0007669"/>
    <property type="project" value="UniProtKB-KW"/>
</dbReference>
<evidence type="ECO:0000313" key="7">
    <source>
        <dbReference type="EMBL" id="OHA25987.1"/>
    </source>
</evidence>
<dbReference type="EMBL" id="MHRQ01000029">
    <property type="protein sequence ID" value="OHA25987.1"/>
    <property type="molecule type" value="Genomic_DNA"/>
</dbReference>
<evidence type="ECO:0000256" key="3">
    <source>
        <dbReference type="ARBA" id="ARBA00023274"/>
    </source>
</evidence>
<dbReference type="GO" id="GO:0005840">
    <property type="term" value="C:ribosome"/>
    <property type="evidence" value="ECO:0007669"/>
    <property type="project" value="UniProtKB-KW"/>
</dbReference>
<evidence type="ECO:0000256" key="5">
    <source>
        <dbReference type="HAMAP-Rule" id="MF_01328"/>
    </source>
</evidence>
<keyword evidence="5" id="KW-0694">RNA-binding</keyword>
<dbReference type="GO" id="GO:0006412">
    <property type="term" value="P:translation"/>
    <property type="evidence" value="ECO:0007669"/>
    <property type="project" value="UniProtKB-UniRule"/>
</dbReference>
<sequence>MEKAPSKKNKEVTNPEISNGMEASVYNSQGKEVRSVKLPEDVFGVKWNGDLVHQVVTSMKGNERENVAHVKMRGEVAGGGKKPWQQKGTGRARHGSTRSPIWVGGGVTHGPNANKNYARKINRKMRTKALYAVLSKKFKDGEVLFIDALSVPNGKTKEARLMLGRFAAIKGYERLLTKPVNAAFIALGKKDKATELGLRNLSNISVDEVRNINPVSVLSSKYLLISDPETAFGELSDRMAKKQSR</sequence>
<gene>
    <name evidence="5" type="primary">rplD</name>
    <name evidence="7" type="ORF">A3C06_02060</name>
</gene>
<keyword evidence="5" id="KW-0699">rRNA-binding</keyword>
<dbReference type="InterPro" id="IPR002136">
    <property type="entry name" value="Ribosomal_uL4"/>
</dbReference>
<comment type="similarity">
    <text evidence="1 5">Belongs to the universal ribosomal protein uL4 family.</text>
</comment>
<dbReference type="InterPro" id="IPR023574">
    <property type="entry name" value="Ribosomal_uL4_dom_sf"/>
</dbReference>
<dbReference type="PANTHER" id="PTHR10746">
    <property type="entry name" value="50S RIBOSOMAL PROTEIN L4"/>
    <property type="match status" value="1"/>
</dbReference>
<evidence type="ECO:0000313" key="8">
    <source>
        <dbReference type="Proteomes" id="UP000177565"/>
    </source>
</evidence>
<comment type="function">
    <text evidence="5">One of the primary rRNA binding proteins, this protein initially binds near the 5'-end of the 23S rRNA. It is important during the early stages of 50S assembly. It makes multiple contacts with different domains of the 23S rRNA in the assembled 50S subunit and ribosome.</text>
</comment>
<dbReference type="NCBIfam" id="TIGR03953">
    <property type="entry name" value="rplD_bact"/>
    <property type="match status" value="1"/>
</dbReference>
<dbReference type="GO" id="GO:0003735">
    <property type="term" value="F:structural constituent of ribosome"/>
    <property type="evidence" value="ECO:0007669"/>
    <property type="project" value="InterPro"/>
</dbReference>
<feature type="compositionally biased region" description="Basic and acidic residues" evidence="6">
    <location>
        <begin position="1"/>
        <end position="13"/>
    </location>
</feature>
<dbReference type="HAMAP" id="MF_01328_B">
    <property type="entry name" value="Ribosomal_uL4_B"/>
    <property type="match status" value="1"/>
</dbReference>
<dbReference type="SUPFAM" id="SSF52166">
    <property type="entry name" value="Ribosomal protein L4"/>
    <property type="match status" value="1"/>
</dbReference>
<dbReference type="STRING" id="1802312.A3C06_02060"/>
<evidence type="ECO:0000256" key="4">
    <source>
        <dbReference type="ARBA" id="ARBA00035244"/>
    </source>
</evidence>
<feature type="region of interest" description="Disordered" evidence="6">
    <location>
        <begin position="1"/>
        <end position="22"/>
    </location>
</feature>
<evidence type="ECO:0000256" key="1">
    <source>
        <dbReference type="ARBA" id="ARBA00010528"/>
    </source>
</evidence>
<name>A0A1G2MQ21_9BACT</name>
<organism evidence="7 8">
    <name type="scientific">Candidatus Taylorbacteria bacterium RIFCSPHIGHO2_02_FULL_46_13</name>
    <dbReference type="NCBI Taxonomy" id="1802312"/>
    <lineage>
        <taxon>Bacteria</taxon>
        <taxon>Candidatus Tayloriibacteriota</taxon>
    </lineage>
</organism>
<dbReference type="GO" id="GO:0019843">
    <property type="term" value="F:rRNA binding"/>
    <property type="evidence" value="ECO:0007669"/>
    <property type="project" value="UniProtKB-UniRule"/>
</dbReference>
<feature type="region of interest" description="Disordered" evidence="6">
    <location>
        <begin position="74"/>
        <end position="108"/>
    </location>
</feature>
<proteinExistence type="inferred from homology"/>
<dbReference type="Pfam" id="PF00573">
    <property type="entry name" value="Ribosomal_L4"/>
    <property type="match status" value="1"/>
</dbReference>
<evidence type="ECO:0000256" key="2">
    <source>
        <dbReference type="ARBA" id="ARBA00022980"/>
    </source>
</evidence>
<dbReference type="AlphaFoldDB" id="A0A1G2MQ21"/>
<protein>
    <recommendedName>
        <fullName evidence="4 5">Large ribosomal subunit protein uL4</fullName>
    </recommendedName>
</protein>
<dbReference type="InterPro" id="IPR013005">
    <property type="entry name" value="Ribosomal_uL4-like"/>
</dbReference>
<accession>A0A1G2MQ21</accession>
<dbReference type="Gene3D" id="3.40.1370.10">
    <property type="match status" value="1"/>
</dbReference>
<dbReference type="Proteomes" id="UP000177565">
    <property type="component" value="Unassembled WGS sequence"/>
</dbReference>
<comment type="function">
    <text evidence="5">Forms part of the polypeptide exit tunnel.</text>
</comment>